<evidence type="ECO:0000313" key="4">
    <source>
        <dbReference type="EMBL" id="RJF85740.1"/>
    </source>
</evidence>
<keyword evidence="4" id="KW-0966">Cell projection</keyword>
<evidence type="ECO:0000256" key="2">
    <source>
        <dbReference type="ARBA" id="ARBA00022795"/>
    </source>
</evidence>
<evidence type="ECO:0000256" key="1">
    <source>
        <dbReference type="ARBA" id="ARBA00022491"/>
    </source>
</evidence>
<dbReference type="RefSeq" id="WP_119764781.1">
    <property type="nucleotide sequence ID" value="NZ_QYUM01000004.1"/>
</dbReference>
<evidence type="ECO:0000313" key="5">
    <source>
        <dbReference type="Proteomes" id="UP000286100"/>
    </source>
</evidence>
<keyword evidence="2" id="KW-1005">Bacterial flagellum biogenesis</keyword>
<dbReference type="EMBL" id="QYUM01000004">
    <property type="protein sequence ID" value="RJF85740.1"/>
    <property type="molecule type" value="Genomic_DNA"/>
</dbReference>
<sequence length="134" mass="14833">MTLRISLRDGEKVIVNGAVLRATGRTQLRVENNAAILRGRDVMSPEEADTPARRLYFACMMAYIDHEDIGRHQNAIIARVGELMGALQAPEAKAVCIEFAQKVAASQFYRALADCRWLINYEAEAVARTPVAAE</sequence>
<dbReference type="InterPro" id="IPR009967">
    <property type="entry name" value="Flagellum_FlbT"/>
</dbReference>
<dbReference type="Proteomes" id="UP000286100">
    <property type="component" value="Unassembled WGS sequence"/>
</dbReference>
<evidence type="ECO:0000256" key="3">
    <source>
        <dbReference type="ARBA" id="ARBA00022884"/>
    </source>
</evidence>
<dbReference type="Pfam" id="PF07378">
    <property type="entry name" value="FlbT"/>
    <property type="match status" value="1"/>
</dbReference>
<dbReference type="OrthoDB" id="8561314at2"/>
<dbReference type="GO" id="GO:1902209">
    <property type="term" value="P:negative regulation of bacterial-type flagellum assembly"/>
    <property type="evidence" value="ECO:0007669"/>
    <property type="project" value="InterPro"/>
</dbReference>
<reference evidence="4 5" key="1">
    <citation type="submission" date="2018-09" db="EMBL/GenBank/DDBJ databases">
        <authorList>
            <person name="Zhu H."/>
        </authorList>
    </citation>
    <scope>NUCLEOTIDE SEQUENCE [LARGE SCALE GENOMIC DNA]</scope>
    <source>
        <strain evidence="4 5">K2R01-6</strain>
    </source>
</reference>
<proteinExistence type="predicted"/>
<keyword evidence="3" id="KW-0694">RNA-binding</keyword>
<accession>A0A418W6U3</accession>
<dbReference type="GO" id="GO:0044781">
    <property type="term" value="P:bacterial-type flagellum organization"/>
    <property type="evidence" value="ECO:0007669"/>
    <property type="project" value="UniProtKB-KW"/>
</dbReference>
<organism evidence="4 5">
    <name type="scientific">Sphingomonas cavernae</name>
    <dbReference type="NCBI Taxonomy" id="2320861"/>
    <lineage>
        <taxon>Bacteria</taxon>
        <taxon>Pseudomonadati</taxon>
        <taxon>Pseudomonadota</taxon>
        <taxon>Alphaproteobacteria</taxon>
        <taxon>Sphingomonadales</taxon>
        <taxon>Sphingomonadaceae</taxon>
        <taxon>Sphingomonas</taxon>
    </lineage>
</organism>
<keyword evidence="1" id="KW-0678">Repressor</keyword>
<keyword evidence="4" id="KW-0969">Cilium</keyword>
<comment type="caution">
    <text evidence="4">The sequence shown here is derived from an EMBL/GenBank/DDBJ whole genome shotgun (WGS) entry which is preliminary data.</text>
</comment>
<dbReference type="GO" id="GO:0048027">
    <property type="term" value="F:mRNA 5'-UTR binding"/>
    <property type="evidence" value="ECO:0007669"/>
    <property type="project" value="InterPro"/>
</dbReference>
<keyword evidence="5" id="KW-1185">Reference proteome</keyword>
<protein>
    <submittedName>
        <fullName evidence="4">Flagellar biosynthesis repressor FlbT</fullName>
    </submittedName>
</protein>
<name>A0A418W6U3_9SPHN</name>
<dbReference type="GO" id="GO:0006402">
    <property type="term" value="P:mRNA catabolic process"/>
    <property type="evidence" value="ECO:0007669"/>
    <property type="project" value="InterPro"/>
</dbReference>
<keyword evidence="4" id="KW-0282">Flagellum</keyword>
<dbReference type="AlphaFoldDB" id="A0A418W6U3"/>
<gene>
    <name evidence="4" type="ORF">D3876_17795</name>
</gene>